<protein>
    <submittedName>
        <fullName evidence="1">Uncharacterized protein</fullName>
    </submittedName>
</protein>
<dbReference type="Proteomes" id="UP000762676">
    <property type="component" value="Unassembled WGS sequence"/>
</dbReference>
<evidence type="ECO:0000313" key="2">
    <source>
        <dbReference type="Proteomes" id="UP000762676"/>
    </source>
</evidence>
<proteinExistence type="predicted"/>
<sequence>MNPACGQMSGSWRVENMSDPSSVWQTSCFMVLSSAAITSSSSSSVNTARSKQRTVVLFYGCCPCSYCESEVNALEMRIKQGYWECWSVEHFDVQPVTEGWRSRDRE</sequence>
<gene>
    <name evidence="1" type="ORF">ElyMa_003168300</name>
</gene>
<accession>A0AAV4J089</accession>
<evidence type="ECO:0000313" key="1">
    <source>
        <dbReference type="EMBL" id="GFS14666.1"/>
    </source>
</evidence>
<comment type="caution">
    <text evidence="1">The sequence shown here is derived from an EMBL/GenBank/DDBJ whole genome shotgun (WGS) entry which is preliminary data.</text>
</comment>
<dbReference type="AlphaFoldDB" id="A0AAV4J089"/>
<name>A0AAV4J089_9GAST</name>
<reference evidence="1 2" key="1">
    <citation type="journal article" date="2021" name="Elife">
        <title>Chloroplast acquisition without the gene transfer in kleptoplastic sea slugs, Plakobranchus ocellatus.</title>
        <authorList>
            <person name="Maeda T."/>
            <person name="Takahashi S."/>
            <person name="Yoshida T."/>
            <person name="Shimamura S."/>
            <person name="Takaki Y."/>
            <person name="Nagai Y."/>
            <person name="Toyoda A."/>
            <person name="Suzuki Y."/>
            <person name="Arimoto A."/>
            <person name="Ishii H."/>
            <person name="Satoh N."/>
            <person name="Nishiyama T."/>
            <person name="Hasebe M."/>
            <person name="Maruyama T."/>
            <person name="Minagawa J."/>
            <person name="Obokata J."/>
            <person name="Shigenobu S."/>
        </authorList>
    </citation>
    <scope>NUCLEOTIDE SEQUENCE [LARGE SCALE GENOMIC DNA]</scope>
</reference>
<dbReference type="EMBL" id="BMAT01006539">
    <property type="protein sequence ID" value="GFS14666.1"/>
    <property type="molecule type" value="Genomic_DNA"/>
</dbReference>
<organism evidence="1 2">
    <name type="scientific">Elysia marginata</name>
    <dbReference type="NCBI Taxonomy" id="1093978"/>
    <lineage>
        <taxon>Eukaryota</taxon>
        <taxon>Metazoa</taxon>
        <taxon>Spiralia</taxon>
        <taxon>Lophotrochozoa</taxon>
        <taxon>Mollusca</taxon>
        <taxon>Gastropoda</taxon>
        <taxon>Heterobranchia</taxon>
        <taxon>Euthyneura</taxon>
        <taxon>Panpulmonata</taxon>
        <taxon>Sacoglossa</taxon>
        <taxon>Placobranchoidea</taxon>
        <taxon>Plakobranchidae</taxon>
        <taxon>Elysia</taxon>
    </lineage>
</organism>
<keyword evidence="2" id="KW-1185">Reference proteome</keyword>